<dbReference type="PANTHER" id="PTHR47220">
    <property type="entry name" value="TUMOR NECROSIS FACTOR RECEPTOR SUPERFAMILY MEMBER 25"/>
    <property type="match status" value="1"/>
</dbReference>
<dbReference type="OrthoDB" id="9940478at2759"/>
<evidence type="ECO:0000256" key="5">
    <source>
        <dbReference type="ARBA" id="ARBA00023180"/>
    </source>
</evidence>
<dbReference type="SMART" id="SM00208">
    <property type="entry name" value="TNFR"/>
    <property type="match status" value="2"/>
</dbReference>
<dbReference type="GeneID" id="106524172"/>
<dbReference type="RefSeq" id="XP_013873326.1">
    <property type="nucleotide sequence ID" value="XM_014017872.1"/>
</dbReference>
<feature type="disulfide bond" evidence="6">
    <location>
        <begin position="79"/>
        <end position="97"/>
    </location>
</feature>
<keyword evidence="5" id="KW-0325">Glycoprotein</keyword>
<evidence type="ECO:0000259" key="9">
    <source>
        <dbReference type="PROSITE" id="PS50017"/>
    </source>
</evidence>
<dbReference type="AlphaFoldDB" id="A0A2I4C002"/>
<dbReference type="Pfam" id="PF00531">
    <property type="entry name" value="Death"/>
    <property type="match status" value="1"/>
</dbReference>
<dbReference type="Gene3D" id="1.10.533.10">
    <property type="entry name" value="Death Domain, Fas"/>
    <property type="match status" value="1"/>
</dbReference>
<evidence type="ECO:0000313" key="11">
    <source>
        <dbReference type="Proteomes" id="UP000192220"/>
    </source>
</evidence>
<dbReference type="STRING" id="52670.A0A2I4C002"/>
<dbReference type="InterPro" id="IPR001368">
    <property type="entry name" value="TNFR/NGFR_Cys_rich_reg"/>
</dbReference>
<dbReference type="Proteomes" id="UP000192220">
    <property type="component" value="Unplaced"/>
</dbReference>
<reference evidence="12 13" key="1">
    <citation type="submission" date="2025-04" db="UniProtKB">
        <authorList>
            <consortium name="RefSeq"/>
        </authorList>
    </citation>
    <scope>IDENTIFICATION</scope>
    <source>
        <strain evidence="12 13">Quisiro</strain>
        <tissue evidence="12 13">Liver</tissue>
    </source>
</reference>
<dbReference type="RefSeq" id="XP_013873328.1">
    <property type="nucleotide sequence ID" value="XM_014017874.1"/>
</dbReference>
<gene>
    <name evidence="12 13 14" type="primary">LOC106524172</name>
</gene>
<dbReference type="CDD" id="cd00185">
    <property type="entry name" value="TNFRSF"/>
    <property type="match status" value="1"/>
</dbReference>
<keyword evidence="4 6" id="KW-1015">Disulfide bond</keyword>
<dbReference type="InterPro" id="IPR022329">
    <property type="entry name" value="TNFR_25"/>
</dbReference>
<dbReference type="GO" id="GO:0005886">
    <property type="term" value="C:plasma membrane"/>
    <property type="evidence" value="ECO:0007669"/>
    <property type="project" value="TreeGrafter"/>
</dbReference>
<feature type="domain" description="TNFR-Cys" evidence="10">
    <location>
        <begin position="57"/>
        <end position="97"/>
    </location>
</feature>
<dbReference type="InterPro" id="IPR011029">
    <property type="entry name" value="DEATH-like_dom_sf"/>
</dbReference>
<dbReference type="RefSeq" id="XP_013873327.1">
    <property type="nucleotide sequence ID" value="XM_014017873.1"/>
</dbReference>
<dbReference type="InterPro" id="IPR000488">
    <property type="entry name" value="Death_dom"/>
</dbReference>
<dbReference type="GO" id="GO:0006915">
    <property type="term" value="P:apoptotic process"/>
    <property type="evidence" value="ECO:0007669"/>
    <property type="project" value="UniProtKB-KW"/>
</dbReference>
<proteinExistence type="predicted"/>
<evidence type="ECO:0000313" key="13">
    <source>
        <dbReference type="RefSeq" id="XP_013873327.1"/>
    </source>
</evidence>
<dbReference type="SUPFAM" id="SSF57586">
    <property type="entry name" value="TNF receptor-like"/>
    <property type="match status" value="2"/>
</dbReference>
<keyword evidence="7" id="KW-1133">Transmembrane helix</keyword>
<dbReference type="SUPFAM" id="SSF47986">
    <property type="entry name" value="DEATH domain"/>
    <property type="match status" value="1"/>
</dbReference>
<evidence type="ECO:0000256" key="2">
    <source>
        <dbReference type="ARBA" id="ARBA00022729"/>
    </source>
</evidence>
<dbReference type="GO" id="GO:0007165">
    <property type="term" value="P:signal transduction"/>
    <property type="evidence" value="ECO:0007669"/>
    <property type="project" value="InterPro"/>
</dbReference>
<evidence type="ECO:0000256" key="7">
    <source>
        <dbReference type="SAM" id="Phobius"/>
    </source>
</evidence>
<sequence>MDFVWFSFSILALVFGGECFNEATEQTSGSCYEVCPAGYFWDKRGGHCSDKKYFCKKCDKDSYTEIKNHIKRCLKCSTCSHSEVVVKPCSFTSNTKCGCKPGFFYVQENMCWDCSKVTEPYFSGTTHADFKKQCTSTTVLPSTNTSTTMVSVTTKTPTFAPIPLLGPTTPDLLLDSTTSTLLQGFKTSNSTSNPAVQPVPTAKNHMVWLLSLVIFAVLLVLVWLLVFCGSMHRNQDNHSCWKRNKNAKTPAQEGTLKERCSHHSSSPSPLTFTISEETPMMSLCQDPPAHISGQIPDTGHTAARQEERSDRWPAIVLYAIIKEVPLRRWKEFLRLLSVPDQQMERVELEAGLGSIEKQYQMLRLWSQRSSASLNDVYSSLHHMDLSGCAQLLQESLEKLKWRQGMSA</sequence>
<name>A0A2I4C002_AUSLI</name>
<evidence type="ECO:0000256" key="8">
    <source>
        <dbReference type="SAM" id="SignalP"/>
    </source>
</evidence>
<dbReference type="KEGG" id="alim:106524172"/>
<keyword evidence="7" id="KW-0472">Membrane</keyword>
<accession>A0A2I4C002</accession>
<evidence type="ECO:0000313" key="14">
    <source>
        <dbReference type="RefSeq" id="XP_013873328.1"/>
    </source>
</evidence>
<evidence type="ECO:0000259" key="10">
    <source>
        <dbReference type="PROSITE" id="PS50050"/>
    </source>
</evidence>
<dbReference type="SMART" id="SM00005">
    <property type="entry name" value="DEATH"/>
    <property type="match status" value="1"/>
</dbReference>
<feature type="repeat" description="TNFR-Cys" evidence="6">
    <location>
        <begin position="57"/>
        <end position="97"/>
    </location>
</feature>
<keyword evidence="2 8" id="KW-0732">Signal</keyword>
<keyword evidence="11" id="KW-1185">Reference proteome</keyword>
<keyword evidence="7" id="KW-0812">Transmembrane</keyword>
<keyword evidence="1" id="KW-0053">Apoptosis</keyword>
<feature type="domain" description="Death" evidence="9">
    <location>
        <begin position="314"/>
        <end position="396"/>
    </location>
</feature>
<dbReference type="Gene3D" id="2.10.50.10">
    <property type="entry name" value="Tumor Necrosis Factor Receptor, subunit A, domain 2"/>
    <property type="match status" value="1"/>
</dbReference>
<dbReference type="PANTHER" id="PTHR47220:SF1">
    <property type="entry name" value="TUMOR NECROSIS FACTOR RECEPTOR SUPERFAMILY MEMBER 25"/>
    <property type="match status" value="1"/>
</dbReference>
<feature type="disulfide bond" evidence="6">
    <location>
        <begin position="58"/>
        <end position="73"/>
    </location>
</feature>
<feature type="disulfide bond" evidence="6">
    <location>
        <begin position="76"/>
        <end position="89"/>
    </location>
</feature>
<evidence type="ECO:0000256" key="3">
    <source>
        <dbReference type="ARBA" id="ARBA00022737"/>
    </source>
</evidence>
<evidence type="ECO:0000256" key="4">
    <source>
        <dbReference type="ARBA" id="ARBA00023157"/>
    </source>
</evidence>
<dbReference type="Pfam" id="PF00020">
    <property type="entry name" value="TNFR_c6"/>
    <property type="match status" value="1"/>
</dbReference>
<evidence type="ECO:0000256" key="6">
    <source>
        <dbReference type="PROSITE-ProRule" id="PRU00206"/>
    </source>
</evidence>
<feature type="signal peptide" evidence="8">
    <location>
        <begin position="1"/>
        <end position="16"/>
    </location>
</feature>
<organism evidence="11 12">
    <name type="scientific">Austrofundulus limnaeus</name>
    <name type="common">Annual killifish</name>
    <dbReference type="NCBI Taxonomy" id="52670"/>
    <lineage>
        <taxon>Eukaryota</taxon>
        <taxon>Metazoa</taxon>
        <taxon>Chordata</taxon>
        <taxon>Craniata</taxon>
        <taxon>Vertebrata</taxon>
        <taxon>Euteleostomi</taxon>
        <taxon>Actinopterygii</taxon>
        <taxon>Neopterygii</taxon>
        <taxon>Teleostei</taxon>
        <taxon>Neoteleostei</taxon>
        <taxon>Acanthomorphata</taxon>
        <taxon>Ovalentaria</taxon>
        <taxon>Atherinomorphae</taxon>
        <taxon>Cyprinodontiformes</taxon>
        <taxon>Rivulidae</taxon>
        <taxon>Austrofundulus</taxon>
    </lineage>
</organism>
<protein>
    <submittedName>
        <fullName evidence="12 13">Tumor necrosis factor receptor superfamily member 1A-like isoform X1</fullName>
    </submittedName>
</protein>
<keyword evidence="3" id="KW-0677">Repeat</keyword>
<feature type="chain" id="PRO_5014289934" evidence="8">
    <location>
        <begin position="17"/>
        <end position="407"/>
    </location>
</feature>
<dbReference type="PROSITE" id="PS50050">
    <property type="entry name" value="TNFR_NGFR_2"/>
    <property type="match status" value="1"/>
</dbReference>
<evidence type="ECO:0000256" key="1">
    <source>
        <dbReference type="ARBA" id="ARBA00022703"/>
    </source>
</evidence>
<evidence type="ECO:0000313" key="12">
    <source>
        <dbReference type="RefSeq" id="XP_013873326.1"/>
    </source>
</evidence>
<dbReference type="PROSITE" id="PS50017">
    <property type="entry name" value="DEATH_DOMAIN"/>
    <property type="match status" value="1"/>
</dbReference>
<feature type="transmembrane region" description="Helical" evidence="7">
    <location>
        <begin position="206"/>
        <end position="228"/>
    </location>
</feature>